<name>A0A3D2SMM0_9GAMM</name>
<dbReference type="Proteomes" id="UP000263596">
    <property type="component" value="Unassembled WGS sequence"/>
</dbReference>
<evidence type="ECO:0000256" key="3">
    <source>
        <dbReference type="ARBA" id="ARBA00022603"/>
    </source>
</evidence>
<dbReference type="PROSITE" id="PS00092">
    <property type="entry name" value="N6_MTASE"/>
    <property type="match status" value="1"/>
</dbReference>
<dbReference type="AlphaFoldDB" id="A0A3D2SMM0"/>
<dbReference type="GO" id="GO:0009007">
    <property type="term" value="F:site-specific DNA-methyltransferase (adenine-specific) activity"/>
    <property type="evidence" value="ECO:0007669"/>
    <property type="project" value="UniProtKB-EC"/>
</dbReference>
<evidence type="ECO:0000259" key="8">
    <source>
        <dbReference type="Pfam" id="PF02384"/>
    </source>
</evidence>
<dbReference type="GO" id="GO:0003677">
    <property type="term" value="F:DNA binding"/>
    <property type="evidence" value="ECO:0007669"/>
    <property type="project" value="InterPro"/>
</dbReference>
<sequence length="523" mass="59419">MTHVQLQELQKQLWNIANTLRGKMGADEFRDYILGLIFYKYLSEKVFNSANAELAEEGLQFTDLDNSNIEHQEFLEALKQESLENMGYFLEPNQLFHSIAVRAKKEEFILDDLIKTLKSIEQSTQDADSADDFAHLFEDLDLTSTKLGNNAVDRNELIAKVIVHLDAIDFDLSNTESDVLGDAYEYLIGEFASGAGKKAGEFYTPQMVSTLLARIVTQGKDRLRSVYDPTCGSGSLLLRVKREVGNHVDAIYGQEMNRTTYNLARMNMILHDVHFSKFDIRQEDTLRKPQHLDKKFDAIVANPPFSAKWSADPLFMNDERFKSYGKLAPSSKADMAFVQHMLYQLDGHGTMAVVLPHGVLFRGSNEGHIRRFMIEQMNVIDTIIGLPANIFYGTTIPTCILVLKKNREHKDNILFIDASNEFEKQKNQNKLLPEHLDNIIGAFENRQNIEKYAHVATLKEVKENDFNLNIPRYVDTFEAEDEIDLDAIAQALQALEVESQKTDAVISEFCKELGIASPFAEVN</sequence>
<dbReference type="Gene3D" id="1.20.1260.30">
    <property type="match status" value="1"/>
</dbReference>
<evidence type="ECO:0000256" key="1">
    <source>
        <dbReference type="ARBA" id="ARBA00006594"/>
    </source>
</evidence>
<keyword evidence="5" id="KW-0949">S-adenosyl-L-methionine</keyword>
<evidence type="ECO:0000259" key="9">
    <source>
        <dbReference type="Pfam" id="PF12161"/>
    </source>
</evidence>
<evidence type="ECO:0000256" key="7">
    <source>
        <dbReference type="ARBA" id="ARBA00047942"/>
    </source>
</evidence>
<dbReference type="GO" id="GO:0008170">
    <property type="term" value="F:N-methyltransferase activity"/>
    <property type="evidence" value="ECO:0007669"/>
    <property type="project" value="InterPro"/>
</dbReference>
<dbReference type="CDD" id="cd02440">
    <property type="entry name" value="AdoMet_MTases"/>
    <property type="match status" value="1"/>
</dbReference>
<evidence type="ECO:0000256" key="5">
    <source>
        <dbReference type="ARBA" id="ARBA00022691"/>
    </source>
</evidence>
<dbReference type="InterPro" id="IPR003356">
    <property type="entry name" value="DNA_methylase_A-5"/>
</dbReference>
<evidence type="ECO:0000313" key="11">
    <source>
        <dbReference type="Proteomes" id="UP000263596"/>
    </source>
</evidence>
<evidence type="ECO:0000256" key="6">
    <source>
        <dbReference type="ARBA" id="ARBA00022747"/>
    </source>
</evidence>
<dbReference type="InterPro" id="IPR038333">
    <property type="entry name" value="T1MK-like_N_sf"/>
</dbReference>
<keyword evidence="4" id="KW-0808">Transferase</keyword>
<dbReference type="InterPro" id="IPR002052">
    <property type="entry name" value="DNA_methylase_N6_adenine_CS"/>
</dbReference>
<protein>
    <recommendedName>
        <fullName evidence="2">site-specific DNA-methyltransferase (adenine-specific)</fullName>
        <ecNumber evidence="2">2.1.1.72</ecNumber>
    </recommendedName>
</protein>
<keyword evidence="3" id="KW-0489">Methyltransferase</keyword>
<comment type="caution">
    <text evidence="10">The sequence shown here is derived from an EMBL/GenBank/DDBJ whole genome shotgun (WGS) entry which is preliminary data.</text>
</comment>
<dbReference type="Pfam" id="PF02384">
    <property type="entry name" value="N6_Mtase"/>
    <property type="match status" value="1"/>
</dbReference>
<comment type="catalytic activity">
    <reaction evidence="7">
        <text>a 2'-deoxyadenosine in DNA + S-adenosyl-L-methionine = an N(6)-methyl-2'-deoxyadenosine in DNA + S-adenosyl-L-homocysteine + H(+)</text>
        <dbReference type="Rhea" id="RHEA:15197"/>
        <dbReference type="Rhea" id="RHEA-COMP:12418"/>
        <dbReference type="Rhea" id="RHEA-COMP:12419"/>
        <dbReference type="ChEBI" id="CHEBI:15378"/>
        <dbReference type="ChEBI" id="CHEBI:57856"/>
        <dbReference type="ChEBI" id="CHEBI:59789"/>
        <dbReference type="ChEBI" id="CHEBI:90615"/>
        <dbReference type="ChEBI" id="CHEBI:90616"/>
        <dbReference type="EC" id="2.1.1.72"/>
    </reaction>
</comment>
<proteinExistence type="inferred from homology"/>
<dbReference type="SUPFAM" id="SSF53335">
    <property type="entry name" value="S-adenosyl-L-methionine-dependent methyltransferases"/>
    <property type="match status" value="1"/>
</dbReference>
<dbReference type="InterPro" id="IPR029063">
    <property type="entry name" value="SAM-dependent_MTases_sf"/>
</dbReference>
<organism evidence="10 11">
    <name type="scientific">Acinetobacter ursingii</name>
    <dbReference type="NCBI Taxonomy" id="108980"/>
    <lineage>
        <taxon>Bacteria</taxon>
        <taxon>Pseudomonadati</taxon>
        <taxon>Pseudomonadota</taxon>
        <taxon>Gammaproteobacteria</taxon>
        <taxon>Moraxellales</taxon>
        <taxon>Moraxellaceae</taxon>
        <taxon>Acinetobacter</taxon>
    </lineage>
</organism>
<dbReference type="EMBL" id="DPVE01000127">
    <property type="protein sequence ID" value="HCK29954.1"/>
    <property type="molecule type" value="Genomic_DNA"/>
</dbReference>
<evidence type="ECO:0000256" key="2">
    <source>
        <dbReference type="ARBA" id="ARBA00011900"/>
    </source>
</evidence>
<evidence type="ECO:0000256" key="4">
    <source>
        <dbReference type="ARBA" id="ARBA00022679"/>
    </source>
</evidence>
<reference evidence="10 11" key="1">
    <citation type="journal article" date="2018" name="Nat. Biotechnol.">
        <title>A standardized bacterial taxonomy based on genome phylogeny substantially revises the tree of life.</title>
        <authorList>
            <person name="Parks D.H."/>
            <person name="Chuvochina M."/>
            <person name="Waite D.W."/>
            <person name="Rinke C."/>
            <person name="Skarshewski A."/>
            <person name="Chaumeil P.A."/>
            <person name="Hugenholtz P."/>
        </authorList>
    </citation>
    <scope>NUCLEOTIDE SEQUENCE [LARGE SCALE GENOMIC DNA]</scope>
    <source>
        <strain evidence="10">UBA9669</strain>
    </source>
</reference>
<dbReference type="Pfam" id="PF12161">
    <property type="entry name" value="HsdM_N"/>
    <property type="match status" value="1"/>
</dbReference>
<dbReference type="GO" id="GO:0009307">
    <property type="term" value="P:DNA restriction-modification system"/>
    <property type="evidence" value="ECO:0007669"/>
    <property type="project" value="UniProtKB-KW"/>
</dbReference>
<dbReference type="PANTHER" id="PTHR42933:SF1">
    <property type="entry name" value="SITE-SPECIFIC DNA-METHYLTRANSFERASE (ADENINE-SPECIFIC)"/>
    <property type="match status" value="1"/>
</dbReference>
<accession>A0A3D2SMM0</accession>
<evidence type="ECO:0000313" key="10">
    <source>
        <dbReference type="EMBL" id="HCK29954.1"/>
    </source>
</evidence>
<feature type="domain" description="N6 adenine-specific DNA methyltransferase N-terminal" evidence="9">
    <location>
        <begin position="9"/>
        <end position="164"/>
    </location>
</feature>
<dbReference type="PRINTS" id="PR00507">
    <property type="entry name" value="N12N6MTFRASE"/>
</dbReference>
<gene>
    <name evidence="10" type="ORF">DHW29_07045</name>
</gene>
<dbReference type="PANTHER" id="PTHR42933">
    <property type="entry name" value="SLR6095 PROTEIN"/>
    <property type="match status" value="1"/>
</dbReference>
<dbReference type="InterPro" id="IPR051537">
    <property type="entry name" value="DNA_Adenine_Mtase"/>
</dbReference>
<dbReference type="InterPro" id="IPR022749">
    <property type="entry name" value="D12N6_MeTrfase_N"/>
</dbReference>
<feature type="domain" description="DNA methylase adenine-specific" evidence="8">
    <location>
        <begin position="176"/>
        <end position="481"/>
    </location>
</feature>
<dbReference type="NCBIfam" id="TIGR00497">
    <property type="entry name" value="hsdM"/>
    <property type="match status" value="1"/>
</dbReference>
<comment type="similarity">
    <text evidence="1">Belongs to the N(4)/N(6)-methyltransferase family.</text>
</comment>
<dbReference type="InterPro" id="IPR004546">
    <property type="entry name" value="Restrct_endonuc_T1M"/>
</dbReference>
<dbReference type="EC" id="2.1.1.72" evidence="2"/>
<dbReference type="RefSeq" id="WP_049174025.1">
    <property type="nucleotide sequence ID" value="NZ_BKFK01000012.1"/>
</dbReference>
<dbReference type="Gene3D" id="3.40.50.150">
    <property type="entry name" value="Vaccinia Virus protein VP39"/>
    <property type="match status" value="1"/>
</dbReference>
<dbReference type="GO" id="GO:0032259">
    <property type="term" value="P:methylation"/>
    <property type="evidence" value="ECO:0007669"/>
    <property type="project" value="UniProtKB-KW"/>
</dbReference>
<keyword evidence="6" id="KW-0680">Restriction system</keyword>